<feature type="transmembrane region" description="Helical" evidence="1">
    <location>
        <begin position="12"/>
        <end position="33"/>
    </location>
</feature>
<keyword evidence="1" id="KW-0472">Membrane</keyword>
<accession>A0A0G0B5L3</accession>
<gene>
    <name evidence="2" type="ORF">UR52_C0015G0002</name>
</gene>
<comment type="caution">
    <text evidence="2">The sequence shown here is derived from an EMBL/GenBank/DDBJ whole genome shotgun (WGS) entry which is preliminary data.</text>
</comment>
<dbReference type="Proteomes" id="UP000034176">
    <property type="component" value="Unassembled WGS sequence"/>
</dbReference>
<keyword evidence="1" id="KW-0812">Transmembrane</keyword>
<name>A0A0G0B5L3_9BACT</name>
<dbReference type="STRING" id="1618434.UR52_C0015G0002"/>
<dbReference type="EMBL" id="LBPN01000015">
    <property type="protein sequence ID" value="KKP59026.1"/>
    <property type="molecule type" value="Genomic_DNA"/>
</dbReference>
<evidence type="ECO:0000313" key="3">
    <source>
        <dbReference type="Proteomes" id="UP000034176"/>
    </source>
</evidence>
<organism evidence="2 3">
    <name type="scientific">Candidatus Gottesmanbacteria bacterium GW2011_GWA1_34_13</name>
    <dbReference type="NCBI Taxonomy" id="1618434"/>
    <lineage>
        <taxon>Bacteria</taxon>
        <taxon>Candidatus Gottesmaniibacteriota</taxon>
    </lineage>
</organism>
<proteinExistence type="predicted"/>
<evidence type="ECO:0000256" key="1">
    <source>
        <dbReference type="SAM" id="Phobius"/>
    </source>
</evidence>
<dbReference type="AlphaFoldDB" id="A0A0G0B5L3"/>
<reference evidence="2 3" key="1">
    <citation type="journal article" date="2015" name="Nature">
        <title>rRNA introns, odd ribosomes, and small enigmatic genomes across a large radiation of phyla.</title>
        <authorList>
            <person name="Brown C.T."/>
            <person name="Hug L.A."/>
            <person name="Thomas B.C."/>
            <person name="Sharon I."/>
            <person name="Castelle C.J."/>
            <person name="Singh A."/>
            <person name="Wilkins M.J."/>
            <person name="Williams K.H."/>
            <person name="Banfield J.F."/>
        </authorList>
    </citation>
    <scope>NUCLEOTIDE SEQUENCE [LARGE SCALE GENOMIC DNA]</scope>
</reference>
<protein>
    <submittedName>
        <fullName evidence="2">Uncharacterized protein</fullName>
    </submittedName>
</protein>
<sequence>MNPETPIISYELLRVSSLLCCGGGVIGGLVFAIKMFSNYHHPVKDIQSRPIQEITRQDVDIYRRTSTGKGEAKDIGFYYDGDKKKLVYNSQKNGKK</sequence>
<evidence type="ECO:0000313" key="2">
    <source>
        <dbReference type="EMBL" id="KKP59026.1"/>
    </source>
</evidence>
<keyword evidence="1" id="KW-1133">Transmembrane helix</keyword>